<proteinExistence type="predicted"/>
<name>A0ABX6FQC2_9BURK</name>
<sequence>MSLSFSMAAKAGSVARCHDRKLSAARGLFACRRDKKKIANFFQNHPKVPGDGAVTGSDVQESASVRCFG</sequence>
<evidence type="ECO:0000313" key="2">
    <source>
        <dbReference type="Proteomes" id="UP000437862"/>
    </source>
</evidence>
<organism evidence="1 2">
    <name type="scientific">Pseudoduganella flava</name>
    <dbReference type="NCBI Taxonomy" id="871742"/>
    <lineage>
        <taxon>Bacteria</taxon>
        <taxon>Pseudomonadati</taxon>
        <taxon>Pseudomonadota</taxon>
        <taxon>Betaproteobacteria</taxon>
        <taxon>Burkholderiales</taxon>
        <taxon>Oxalobacteraceae</taxon>
        <taxon>Telluria group</taxon>
        <taxon>Pseudoduganella</taxon>
    </lineage>
</organism>
<evidence type="ECO:0000313" key="1">
    <source>
        <dbReference type="EMBL" id="QGZ38737.1"/>
    </source>
</evidence>
<protein>
    <submittedName>
        <fullName evidence="1">Uncharacterized protein</fullName>
    </submittedName>
</protein>
<gene>
    <name evidence="1" type="ORF">GO485_06520</name>
</gene>
<accession>A0ABX6FQC2</accession>
<dbReference type="RefSeq" id="WP_145873358.1">
    <property type="nucleotide sequence ID" value="NZ_CP046904.1"/>
</dbReference>
<reference evidence="1 2" key="1">
    <citation type="submission" date="2019-12" db="EMBL/GenBank/DDBJ databases">
        <title>Draft Genome Sequences of Six Type Strains of the Genus Massilia.</title>
        <authorList>
            <person name="Miess H."/>
            <person name="Frediansyah A."/>
            <person name="Goeker M."/>
            <person name="Gross H."/>
        </authorList>
    </citation>
    <scope>NUCLEOTIDE SEQUENCE [LARGE SCALE GENOMIC DNA]</scope>
    <source>
        <strain evidence="1 2">DSM 26639</strain>
    </source>
</reference>
<dbReference type="EMBL" id="CP046904">
    <property type="protein sequence ID" value="QGZ38737.1"/>
    <property type="molecule type" value="Genomic_DNA"/>
</dbReference>
<dbReference type="Proteomes" id="UP000437862">
    <property type="component" value="Chromosome"/>
</dbReference>
<keyword evidence="2" id="KW-1185">Reference proteome</keyword>